<feature type="region of interest" description="Disordered" evidence="1">
    <location>
        <begin position="297"/>
        <end position="317"/>
    </location>
</feature>
<protein>
    <recommendedName>
        <fullName evidence="3">DUF6534 domain-containing protein</fullName>
    </recommendedName>
</protein>
<dbReference type="PANTHER" id="PTHR40465:SF1">
    <property type="entry name" value="DUF6534 DOMAIN-CONTAINING PROTEIN"/>
    <property type="match status" value="1"/>
</dbReference>
<evidence type="ECO:0000313" key="4">
    <source>
        <dbReference type="EMBL" id="KAH8102924.1"/>
    </source>
</evidence>
<dbReference type="AlphaFoldDB" id="A0A8K0XRW4"/>
<dbReference type="PANTHER" id="PTHR40465">
    <property type="entry name" value="CHROMOSOME 1, WHOLE GENOME SHOTGUN SEQUENCE"/>
    <property type="match status" value="1"/>
</dbReference>
<dbReference type="Pfam" id="PF20152">
    <property type="entry name" value="DUF6534"/>
    <property type="match status" value="1"/>
</dbReference>
<evidence type="ECO:0000256" key="1">
    <source>
        <dbReference type="SAM" id="MobiDB-lite"/>
    </source>
</evidence>
<name>A0A8K0XRW4_9AGAR</name>
<feature type="transmembrane region" description="Helical" evidence="2">
    <location>
        <begin position="117"/>
        <end position="141"/>
    </location>
</feature>
<keyword evidence="2" id="KW-0812">Transmembrane</keyword>
<feature type="domain" description="DUF6534" evidence="3">
    <location>
        <begin position="168"/>
        <end position="251"/>
    </location>
</feature>
<feature type="transmembrane region" description="Helical" evidence="2">
    <location>
        <begin position="12"/>
        <end position="33"/>
    </location>
</feature>
<feature type="transmembrane region" description="Helical" evidence="2">
    <location>
        <begin position="45"/>
        <end position="70"/>
    </location>
</feature>
<gene>
    <name evidence="4" type="ORF">BXZ70DRAFT_759575</name>
</gene>
<evidence type="ECO:0000313" key="5">
    <source>
        <dbReference type="Proteomes" id="UP000813824"/>
    </source>
</evidence>
<keyword evidence="2" id="KW-0472">Membrane</keyword>
<keyword evidence="2" id="KW-1133">Transmembrane helix</keyword>
<sequence length="326" mass="36331">MASDTEILGGYYIVLSISFALFGMAIAQAYIYSLNCEKDPQFLKFVVASVMLLESLHTVFIFHNLYLVLVQTTGYGPSFDRIVWSTGASVACETLLIIIVNGFYIRRIFILSGRNKILLGTLLVLLFVRTVFSIATITLMYRLGNWNTFRLDFGPRFTIGMSLGLLVGTDFFIASTLIFYLYQSRTGFTRTDHVLHTLIVYCVNTGLLTMICSILILIMFRILPKSLVFGGLAQMSSKLYANSFLGMMNMRLVLRPNSQNVVTSGMISRAFHARAASFDSPHIEVFRETSKTVYIGPQQPAGGLQHPSDVSQDSAPPVQSAVKFQL</sequence>
<evidence type="ECO:0000256" key="2">
    <source>
        <dbReference type="SAM" id="Phobius"/>
    </source>
</evidence>
<comment type="caution">
    <text evidence="4">The sequence shown here is derived from an EMBL/GenBank/DDBJ whole genome shotgun (WGS) entry which is preliminary data.</text>
</comment>
<dbReference type="InterPro" id="IPR045339">
    <property type="entry name" value="DUF6534"/>
</dbReference>
<feature type="transmembrane region" description="Helical" evidence="2">
    <location>
        <begin position="82"/>
        <end position="105"/>
    </location>
</feature>
<feature type="transmembrane region" description="Helical" evidence="2">
    <location>
        <begin position="161"/>
        <end position="182"/>
    </location>
</feature>
<keyword evidence="5" id="KW-1185">Reference proteome</keyword>
<proteinExistence type="predicted"/>
<dbReference type="OrthoDB" id="3270417at2759"/>
<dbReference type="Proteomes" id="UP000813824">
    <property type="component" value="Unassembled WGS sequence"/>
</dbReference>
<accession>A0A8K0XRW4</accession>
<evidence type="ECO:0000259" key="3">
    <source>
        <dbReference type="Pfam" id="PF20152"/>
    </source>
</evidence>
<reference evidence="4" key="1">
    <citation type="journal article" date="2021" name="New Phytol.">
        <title>Evolutionary innovations through gain and loss of genes in the ectomycorrhizal Boletales.</title>
        <authorList>
            <person name="Wu G."/>
            <person name="Miyauchi S."/>
            <person name="Morin E."/>
            <person name="Kuo A."/>
            <person name="Drula E."/>
            <person name="Varga T."/>
            <person name="Kohler A."/>
            <person name="Feng B."/>
            <person name="Cao Y."/>
            <person name="Lipzen A."/>
            <person name="Daum C."/>
            <person name="Hundley H."/>
            <person name="Pangilinan J."/>
            <person name="Johnson J."/>
            <person name="Barry K."/>
            <person name="LaButti K."/>
            <person name="Ng V."/>
            <person name="Ahrendt S."/>
            <person name="Min B."/>
            <person name="Choi I.G."/>
            <person name="Park H."/>
            <person name="Plett J.M."/>
            <person name="Magnuson J."/>
            <person name="Spatafora J.W."/>
            <person name="Nagy L.G."/>
            <person name="Henrissat B."/>
            <person name="Grigoriev I.V."/>
            <person name="Yang Z.L."/>
            <person name="Xu J."/>
            <person name="Martin F.M."/>
        </authorList>
    </citation>
    <scope>NUCLEOTIDE SEQUENCE</scope>
    <source>
        <strain evidence="4">KKN 215</strain>
    </source>
</reference>
<dbReference type="EMBL" id="JAEVFJ010000008">
    <property type="protein sequence ID" value="KAH8102924.1"/>
    <property type="molecule type" value="Genomic_DNA"/>
</dbReference>
<organism evidence="4 5">
    <name type="scientific">Cristinia sonorae</name>
    <dbReference type="NCBI Taxonomy" id="1940300"/>
    <lineage>
        <taxon>Eukaryota</taxon>
        <taxon>Fungi</taxon>
        <taxon>Dikarya</taxon>
        <taxon>Basidiomycota</taxon>
        <taxon>Agaricomycotina</taxon>
        <taxon>Agaricomycetes</taxon>
        <taxon>Agaricomycetidae</taxon>
        <taxon>Agaricales</taxon>
        <taxon>Pleurotineae</taxon>
        <taxon>Stephanosporaceae</taxon>
        <taxon>Cristinia</taxon>
    </lineage>
</organism>
<feature type="transmembrane region" description="Helical" evidence="2">
    <location>
        <begin position="194"/>
        <end position="220"/>
    </location>
</feature>